<comment type="caution">
    <text evidence="3">The sequence shown here is derived from an EMBL/GenBank/DDBJ whole genome shotgun (WGS) entry which is preliminary data.</text>
</comment>
<keyword evidence="1" id="KW-0732">Signal</keyword>
<dbReference type="Pfam" id="PF13202">
    <property type="entry name" value="EF-hand_5"/>
    <property type="match status" value="1"/>
</dbReference>
<dbReference type="AlphaFoldDB" id="A0A7W7JYU4"/>
<dbReference type="SUPFAM" id="SSF47473">
    <property type="entry name" value="EF-hand"/>
    <property type="match status" value="1"/>
</dbReference>
<keyword evidence="4" id="KW-1185">Reference proteome</keyword>
<feature type="domain" description="EF-hand" evidence="2">
    <location>
        <begin position="30"/>
        <end position="65"/>
    </location>
</feature>
<evidence type="ECO:0000259" key="2">
    <source>
        <dbReference type="PROSITE" id="PS50222"/>
    </source>
</evidence>
<dbReference type="Gene3D" id="1.10.238.10">
    <property type="entry name" value="EF-hand"/>
    <property type="match status" value="2"/>
</dbReference>
<dbReference type="RefSeq" id="WP_184161785.1">
    <property type="nucleotide sequence ID" value="NZ_JACHLN010000001.1"/>
</dbReference>
<name>A0A7W7JYU4_9SPHN</name>
<dbReference type="InterPro" id="IPR011992">
    <property type="entry name" value="EF-hand-dom_pair"/>
</dbReference>
<dbReference type="InterPro" id="IPR018247">
    <property type="entry name" value="EF_Hand_1_Ca_BS"/>
</dbReference>
<feature type="chain" id="PRO_5031048977" evidence="1">
    <location>
        <begin position="22"/>
        <end position="121"/>
    </location>
</feature>
<accession>A0A7W7JYU4</accession>
<dbReference type="EMBL" id="JACHLN010000001">
    <property type="protein sequence ID" value="MBB4837360.1"/>
    <property type="molecule type" value="Genomic_DNA"/>
</dbReference>
<evidence type="ECO:0000313" key="4">
    <source>
        <dbReference type="Proteomes" id="UP000575241"/>
    </source>
</evidence>
<proteinExistence type="predicted"/>
<dbReference type="Proteomes" id="UP000575241">
    <property type="component" value="Unassembled WGS sequence"/>
</dbReference>
<organism evidence="3 4">
    <name type="scientific">Sphingomonas kyeonggiensis</name>
    <dbReference type="NCBI Taxonomy" id="1268553"/>
    <lineage>
        <taxon>Bacteria</taxon>
        <taxon>Pseudomonadati</taxon>
        <taxon>Pseudomonadota</taxon>
        <taxon>Alphaproteobacteria</taxon>
        <taxon>Sphingomonadales</taxon>
        <taxon>Sphingomonadaceae</taxon>
        <taxon>Sphingomonas</taxon>
    </lineage>
</organism>
<sequence>MKTLKIAIAMGALLISGQALAQKAGQTRADAQAASAKKFKNLDTNGDGKASPAELLAFMTKAAEKRGETMDQAKVDRRFKRLDTNGDGSVSADELAAEDLAKFDRADANKNGVIDADEAAQ</sequence>
<feature type="domain" description="EF-hand" evidence="2">
    <location>
        <begin position="70"/>
        <end position="105"/>
    </location>
</feature>
<dbReference type="CDD" id="cd00051">
    <property type="entry name" value="EFh"/>
    <property type="match status" value="1"/>
</dbReference>
<protein>
    <submittedName>
        <fullName evidence="3">Ca2+-binding EF-hand superfamily protein</fullName>
    </submittedName>
</protein>
<feature type="signal peptide" evidence="1">
    <location>
        <begin position="1"/>
        <end position="21"/>
    </location>
</feature>
<evidence type="ECO:0000256" key="1">
    <source>
        <dbReference type="SAM" id="SignalP"/>
    </source>
</evidence>
<gene>
    <name evidence="3" type="ORF">HNP52_000411</name>
</gene>
<dbReference type="PROSITE" id="PS00018">
    <property type="entry name" value="EF_HAND_1"/>
    <property type="match status" value="1"/>
</dbReference>
<dbReference type="PROSITE" id="PS50222">
    <property type="entry name" value="EF_HAND_2"/>
    <property type="match status" value="2"/>
</dbReference>
<dbReference type="InterPro" id="IPR002048">
    <property type="entry name" value="EF_hand_dom"/>
</dbReference>
<reference evidence="3 4" key="1">
    <citation type="submission" date="2020-08" db="EMBL/GenBank/DDBJ databases">
        <title>Functional genomics of gut bacteria from endangered species of beetles.</title>
        <authorList>
            <person name="Carlos-Shanley C."/>
        </authorList>
    </citation>
    <scope>NUCLEOTIDE SEQUENCE [LARGE SCALE GENOMIC DNA]</scope>
    <source>
        <strain evidence="3 4">S00224</strain>
    </source>
</reference>
<dbReference type="GO" id="GO:0005509">
    <property type="term" value="F:calcium ion binding"/>
    <property type="evidence" value="ECO:0007669"/>
    <property type="project" value="InterPro"/>
</dbReference>
<evidence type="ECO:0000313" key="3">
    <source>
        <dbReference type="EMBL" id="MBB4837360.1"/>
    </source>
</evidence>
<dbReference type="Pfam" id="PF13499">
    <property type="entry name" value="EF-hand_7"/>
    <property type="match status" value="1"/>
</dbReference>